<dbReference type="UniPathway" id="UPA00378"/>
<dbReference type="InterPro" id="IPR008979">
    <property type="entry name" value="Galactose-bd-like_sf"/>
</dbReference>
<evidence type="ECO:0000256" key="9">
    <source>
        <dbReference type="ARBA" id="ARBA00093617"/>
    </source>
</evidence>
<keyword evidence="4 10" id="KW-0328">Glycosyltransferase</keyword>
<dbReference type="InterPro" id="IPR003342">
    <property type="entry name" value="ArnT-like_N"/>
</dbReference>
<keyword evidence="8 10" id="KW-0472">Membrane</keyword>
<dbReference type="EMBL" id="JACOPQ010000005">
    <property type="protein sequence ID" value="MBC5736887.1"/>
    <property type="molecule type" value="Genomic_DNA"/>
</dbReference>
<evidence type="ECO:0000256" key="4">
    <source>
        <dbReference type="ARBA" id="ARBA00022676"/>
    </source>
</evidence>
<name>A0A8J6JKE0_9FIRM</name>
<evidence type="ECO:0000256" key="2">
    <source>
        <dbReference type="ARBA" id="ARBA00004922"/>
    </source>
</evidence>
<feature type="transmembrane region" description="Helical" evidence="10">
    <location>
        <begin position="302"/>
        <end position="320"/>
    </location>
</feature>
<organism evidence="13 14">
    <name type="scientific">Lawsonibacter faecis</name>
    <dbReference type="NCBI Taxonomy" id="2763052"/>
    <lineage>
        <taxon>Bacteria</taxon>
        <taxon>Bacillati</taxon>
        <taxon>Bacillota</taxon>
        <taxon>Clostridia</taxon>
        <taxon>Eubacteriales</taxon>
        <taxon>Oscillospiraceae</taxon>
        <taxon>Lawsonibacter</taxon>
    </lineage>
</organism>
<feature type="transmembrane region" description="Helical" evidence="10">
    <location>
        <begin position="628"/>
        <end position="645"/>
    </location>
</feature>
<comment type="pathway">
    <text evidence="2 10">Protein modification; protein glycosylation.</text>
</comment>
<evidence type="ECO:0000256" key="8">
    <source>
        <dbReference type="ARBA" id="ARBA00023136"/>
    </source>
</evidence>
<keyword evidence="6 10" id="KW-0812">Transmembrane</keyword>
<dbReference type="GO" id="GO:0012505">
    <property type="term" value="C:endomembrane system"/>
    <property type="evidence" value="ECO:0007669"/>
    <property type="project" value="UniProtKB-SubCell"/>
</dbReference>
<gene>
    <name evidence="13" type="ORF">H8S62_07655</name>
</gene>
<dbReference type="SUPFAM" id="SSF49785">
    <property type="entry name" value="Galactose-binding domain-like"/>
    <property type="match status" value="1"/>
</dbReference>
<feature type="transmembrane region" description="Helical" evidence="10">
    <location>
        <begin position="394"/>
        <end position="423"/>
    </location>
</feature>
<proteinExistence type="inferred from homology"/>
<keyword evidence="5 10" id="KW-0808">Transferase</keyword>
<dbReference type="PANTHER" id="PTHR10050">
    <property type="entry name" value="DOLICHYL-PHOSPHATE-MANNOSE--PROTEIN MANNOSYLTRANSFERASE"/>
    <property type="match status" value="1"/>
</dbReference>
<feature type="transmembrane region" description="Helical" evidence="10">
    <location>
        <begin position="75"/>
        <end position="94"/>
    </location>
</feature>
<evidence type="ECO:0000256" key="7">
    <source>
        <dbReference type="ARBA" id="ARBA00022989"/>
    </source>
</evidence>
<feature type="transmembrane region" description="Helical" evidence="10">
    <location>
        <begin position="542"/>
        <end position="559"/>
    </location>
</feature>
<accession>A0A8J6JKE0</accession>
<evidence type="ECO:0000256" key="1">
    <source>
        <dbReference type="ARBA" id="ARBA00004127"/>
    </source>
</evidence>
<dbReference type="InterPro" id="IPR027005">
    <property type="entry name" value="PMT-like"/>
</dbReference>
<feature type="domain" description="Protein O-mannosyl-transferase C-terminal four TM" evidence="12">
    <location>
        <begin position="480"/>
        <end position="556"/>
    </location>
</feature>
<dbReference type="GO" id="GO:0004169">
    <property type="term" value="F:dolichyl-phosphate-mannose-protein mannosyltransferase activity"/>
    <property type="evidence" value="ECO:0007669"/>
    <property type="project" value="UniProtKB-UniRule"/>
</dbReference>
<feature type="transmembrane region" description="Helical" evidence="10">
    <location>
        <begin position="566"/>
        <end position="587"/>
    </location>
</feature>
<dbReference type="AlphaFoldDB" id="A0A8J6JKE0"/>
<evidence type="ECO:0000256" key="3">
    <source>
        <dbReference type="ARBA" id="ARBA00007222"/>
    </source>
</evidence>
<feature type="transmembrane region" description="Helical" evidence="10">
    <location>
        <begin position="651"/>
        <end position="670"/>
    </location>
</feature>
<dbReference type="RefSeq" id="WP_186918934.1">
    <property type="nucleotide sequence ID" value="NZ_JACOPQ010000005.1"/>
</dbReference>
<evidence type="ECO:0000256" key="10">
    <source>
        <dbReference type="RuleBase" id="RU367007"/>
    </source>
</evidence>
<evidence type="ECO:0000259" key="11">
    <source>
        <dbReference type="Pfam" id="PF02366"/>
    </source>
</evidence>
<dbReference type="Pfam" id="PF02366">
    <property type="entry name" value="PMT"/>
    <property type="match status" value="1"/>
</dbReference>
<dbReference type="InterPro" id="IPR032421">
    <property type="entry name" value="PMT_4TMC"/>
</dbReference>
<evidence type="ECO:0000256" key="5">
    <source>
        <dbReference type="ARBA" id="ARBA00022679"/>
    </source>
</evidence>
<dbReference type="Pfam" id="PF16192">
    <property type="entry name" value="PMT_4TMC"/>
    <property type="match status" value="2"/>
</dbReference>
<sequence length="724" mass="81076">MAGLIQQLQDNVLRYITPAIIFPVLLLAAIFCFFAYYWYAMCPKEGTLEWISMASRKPRPFTFAGKRHPMTKKDALPLLLLTAVYAFSAFWSLGSFTAPQSFAQLPAGSSATFSLKEEADITSLMYYTGLNTGAYTLEASADGENWVSLWAKTDDGGKVESYYWADGTGYSPSKAVSQKYSLLFKWQEIVPTAPVHAKFLRITAIPDSGKDWLELGELALYGADGELLQVAYTDGSAAALFDEQGTVPAMPTWYNSGYFDEIYHPRTAYEHIRGIYPYEITHPPLGKLIMSLGIQIFGMTPFGWRFMGALFGVGMLPLLYVFLKNLFGKTAVAACGTALFAFDFMHLTQTRIATIDTYGVFFILAMYFFMYRYLTLPAGTSFKKGALPLFLSGLMWGIGAASKWTVIYGAAGLALLYFIGLYFKLRDWPQDEGAPRFGPWLVKTLLFSVLCFVLIPAVIYTLSYIPYALARDGLTLENLIRQMWENQKYMLTYHQGVHDVHPYESRWYQWLVDGRPILYYLDSTSGASQGLKCAFASFNNPVVSWAGLLAILACAAQAFRRKWAKASFFLVTAAGAATALVKVNGILDASLESYVRTRNLALMILGVVLYLAFGALAIHAFPQYSAKALFIVVGYLSQLVPWLLIGRTTFAYHYFPSVIFLVLAICYVFNDLMERRAKGWRIALYGLTGTAIALYAAFYPVLVGIMVPTWYTDSFIRWLPSWPF</sequence>
<keyword evidence="7 10" id="KW-1133">Transmembrane helix</keyword>
<dbReference type="GO" id="GO:0005886">
    <property type="term" value="C:plasma membrane"/>
    <property type="evidence" value="ECO:0007669"/>
    <property type="project" value="UniProtKB-SubCell"/>
</dbReference>
<dbReference type="Gene3D" id="2.60.120.260">
    <property type="entry name" value="Galactose-binding domain-like"/>
    <property type="match status" value="1"/>
</dbReference>
<protein>
    <recommendedName>
        <fullName evidence="9 10">Polyprenol-phosphate-mannose--protein mannosyltransferase</fullName>
        <ecNumber evidence="10">2.4.1.-</ecNumber>
    </recommendedName>
</protein>
<evidence type="ECO:0000313" key="14">
    <source>
        <dbReference type="Proteomes" id="UP000607645"/>
    </source>
</evidence>
<feature type="transmembrane region" description="Helical" evidence="10">
    <location>
        <begin position="12"/>
        <end position="39"/>
    </location>
</feature>
<dbReference type="Proteomes" id="UP000607645">
    <property type="component" value="Unassembled WGS sequence"/>
</dbReference>
<evidence type="ECO:0000256" key="6">
    <source>
        <dbReference type="ARBA" id="ARBA00022692"/>
    </source>
</evidence>
<dbReference type="EC" id="2.4.1.-" evidence="10"/>
<reference evidence="13" key="1">
    <citation type="submission" date="2020-08" db="EMBL/GenBank/DDBJ databases">
        <title>Genome public.</title>
        <authorList>
            <person name="Liu C."/>
            <person name="Sun Q."/>
        </authorList>
    </citation>
    <scope>NUCLEOTIDE SEQUENCE</scope>
    <source>
        <strain evidence="13">NSJ-52</strain>
    </source>
</reference>
<comment type="caution">
    <text evidence="13">The sequence shown here is derived from an EMBL/GenBank/DDBJ whole genome shotgun (WGS) entry which is preliminary data.</text>
</comment>
<feature type="transmembrane region" description="Helical" evidence="10">
    <location>
        <begin position="682"/>
        <end position="711"/>
    </location>
</feature>
<feature type="domain" description="ArnT-like N-terminal" evidence="11">
    <location>
        <begin position="298"/>
        <end position="463"/>
    </location>
</feature>
<evidence type="ECO:0000313" key="13">
    <source>
        <dbReference type="EMBL" id="MBC5736887.1"/>
    </source>
</evidence>
<feature type="transmembrane region" description="Helical" evidence="10">
    <location>
        <begin position="444"/>
        <end position="465"/>
    </location>
</feature>
<feature type="transmembrane region" description="Helical" evidence="10">
    <location>
        <begin position="357"/>
        <end position="374"/>
    </location>
</feature>
<comment type="subcellular location">
    <subcellularLocation>
        <location evidence="10">Cell membrane</location>
    </subcellularLocation>
    <subcellularLocation>
        <location evidence="1">Endomembrane system</location>
        <topology evidence="1">Multi-pass membrane protein</topology>
    </subcellularLocation>
</comment>
<keyword evidence="10" id="KW-1003">Cell membrane</keyword>
<comment type="function">
    <text evidence="10">Protein O-mannosyltransferase that catalyzes the transfer of a single mannose residue from a polyprenol phospho-mannosyl lipidic donor to the hydroxyl group of selected serine and threonine residues in acceptor proteins.</text>
</comment>
<keyword evidence="14" id="KW-1185">Reference proteome</keyword>
<comment type="similarity">
    <text evidence="3 10">Belongs to the glycosyltransferase 39 family.</text>
</comment>
<feature type="domain" description="Protein O-mannosyl-transferase C-terminal four TM" evidence="12">
    <location>
        <begin position="619"/>
        <end position="722"/>
    </location>
</feature>
<evidence type="ECO:0000259" key="12">
    <source>
        <dbReference type="Pfam" id="PF16192"/>
    </source>
</evidence>
<feature type="transmembrane region" description="Helical" evidence="10">
    <location>
        <begin position="599"/>
        <end position="621"/>
    </location>
</feature>